<evidence type="ECO:0000313" key="2">
    <source>
        <dbReference type="Proteomes" id="UP000593758"/>
    </source>
</evidence>
<dbReference type="SUPFAM" id="SSF55961">
    <property type="entry name" value="Bet v1-like"/>
    <property type="match status" value="1"/>
</dbReference>
<dbReference type="CDD" id="cd07820">
    <property type="entry name" value="SRPBCC_3"/>
    <property type="match status" value="1"/>
</dbReference>
<sequence length="152" mass="17004">MIRFVTETDIGAPPSVVCDASLDIGAHLASMASSHEQAVDGVRTGTIGLGETVTWRARHFGLWWTMTSRITAYEAPHSFTDEQVRGPFAQFRHVHRFQPRPDGGTQMSDEVTFVAPLGPLGRLAEHLVLARYVRHLIDSRNDWLRRHLESCG</sequence>
<reference evidence="1 2" key="1">
    <citation type="submission" date="2020-10" db="EMBL/GenBank/DDBJ databases">
        <title>Haloactinobacterium sp. RN3S43, a bacterium isolated from saline soil.</title>
        <authorList>
            <person name="Sun J.-Q."/>
        </authorList>
    </citation>
    <scope>NUCLEOTIDE SEQUENCE [LARGE SCALE GENOMIC DNA]</scope>
    <source>
        <strain evidence="1 2">RN3S43</strain>
    </source>
</reference>
<accession>A0A7M1SWR7</accession>
<proteinExistence type="predicted"/>
<dbReference type="RefSeq" id="WP_193498682.1">
    <property type="nucleotide sequence ID" value="NZ_CP063169.1"/>
</dbReference>
<dbReference type="InterPro" id="IPR019587">
    <property type="entry name" value="Polyketide_cyclase/dehydratase"/>
</dbReference>
<dbReference type="KEGG" id="halt:IM660_07280"/>
<dbReference type="Proteomes" id="UP000593758">
    <property type="component" value="Chromosome"/>
</dbReference>
<gene>
    <name evidence="1" type="ORF">IM660_07280</name>
</gene>
<name>A0A7M1SWR7_9MICO</name>
<protein>
    <submittedName>
        <fullName evidence="1">SRPBCC family protein</fullName>
    </submittedName>
</protein>
<dbReference type="AlphaFoldDB" id="A0A7M1SWR7"/>
<organism evidence="1 2">
    <name type="scientific">Ruania alkalisoli</name>
    <dbReference type="NCBI Taxonomy" id="2779775"/>
    <lineage>
        <taxon>Bacteria</taxon>
        <taxon>Bacillati</taxon>
        <taxon>Actinomycetota</taxon>
        <taxon>Actinomycetes</taxon>
        <taxon>Micrococcales</taxon>
        <taxon>Ruaniaceae</taxon>
        <taxon>Ruania</taxon>
    </lineage>
</organism>
<keyword evidence="2" id="KW-1185">Reference proteome</keyword>
<dbReference type="EMBL" id="CP063169">
    <property type="protein sequence ID" value="QOR72036.1"/>
    <property type="molecule type" value="Genomic_DNA"/>
</dbReference>
<dbReference type="Gene3D" id="3.30.530.20">
    <property type="match status" value="1"/>
</dbReference>
<evidence type="ECO:0000313" key="1">
    <source>
        <dbReference type="EMBL" id="QOR72036.1"/>
    </source>
</evidence>
<dbReference type="InterPro" id="IPR023393">
    <property type="entry name" value="START-like_dom_sf"/>
</dbReference>
<dbReference type="Pfam" id="PF10604">
    <property type="entry name" value="Polyketide_cyc2"/>
    <property type="match status" value="1"/>
</dbReference>